<comment type="caution">
    <text evidence="1">The sequence shown here is derived from an EMBL/GenBank/DDBJ whole genome shotgun (WGS) entry which is preliminary data.</text>
</comment>
<keyword evidence="2" id="KW-1185">Reference proteome</keyword>
<dbReference type="Proteomes" id="UP001177021">
    <property type="component" value="Unassembled WGS sequence"/>
</dbReference>
<accession>A0ACB0J4M8</accession>
<gene>
    <name evidence="1" type="ORF">MILVUS5_LOCUS9438</name>
</gene>
<evidence type="ECO:0000313" key="2">
    <source>
        <dbReference type="Proteomes" id="UP001177021"/>
    </source>
</evidence>
<name>A0ACB0J4M8_TRIPR</name>
<sequence>MSRYFSKGDGSYFGNGKVSSWSDESSVTLAEFHSRRQQIVYGHDGGNSQPRWRQQLTEAVAAIDRGGYRNRLWMSASVEELEVIDRVGDGSVFFFCSNAFPATKLEKDTWQVVAHLIDQTHKSDSKSPTFATTKLENSNPHLKRVVI</sequence>
<proteinExistence type="predicted"/>
<protein>
    <submittedName>
        <fullName evidence="1">Uncharacterized protein</fullName>
    </submittedName>
</protein>
<evidence type="ECO:0000313" key="1">
    <source>
        <dbReference type="EMBL" id="CAJ2639412.1"/>
    </source>
</evidence>
<reference evidence="1" key="1">
    <citation type="submission" date="2023-10" db="EMBL/GenBank/DDBJ databases">
        <authorList>
            <person name="Rodriguez Cubillos JULIANA M."/>
            <person name="De Vega J."/>
        </authorList>
    </citation>
    <scope>NUCLEOTIDE SEQUENCE</scope>
</reference>
<dbReference type="EMBL" id="CASHSV030000024">
    <property type="protein sequence ID" value="CAJ2639412.1"/>
    <property type="molecule type" value="Genomic_DNA"/>
</dbReference>
<organism evidence="1 2">
    <name type="scientific">Trifolium pratense</name>
    <name type="common">Red clover</name>
    <dbReference type="NCBI Taxonomy" id="57577"/>
    <lineage>
        <taxon>Eukaryota</taxon>
        <taxon>Viridiplantae</taxon>
        <taxon>Streptophyta</taxon>
        <taxon>Embryophyta</taxon>
        <taxon>Tracheophyta</taxon>
        <taxon>Spermatophyta</taxon>
        <taxon>Magnoliopsida</taxon>
        <taxon>eudicotyledons</taxon>
        <taxon>Gunneridae</taxon>
        <taxon>Pentapetalae</taxon>
        <taxon>rosids</taxon>
        <taxon>fabids</taxon>
        <taxon>Fabales</taxon>
        <taxon>Fabaceae</taxon>
        <taxon>Papilionoideae</taxon>
        <taxon>50 kb inversion clade</taxon>
        <taxon>NPAAA clade</taxon>
        <taxon>Hologalegina</taxon>
        <taxon>IRL clade</taxon>
        <taxon>Trifolieae</taxon>
        <taxon>Trifolium</taxon>
    </lineage>
</organism>